<comment type="caution">
    <text evidence="2">The sequence shown here is derived from an EMBL/GenBank/DDBJ whole genome shotgun (WGS) entry which is preliminary data.</text>
</comment>
<dbReference type="EMBL" id="JAECZO010000201">
    <property type="protein sequence ID" value="KAK7199025.1"/>
    <property type="molecule type" value="Genomic_DNA"/>
</dbReference>
<sequence>MRNLSAEASGATATLASNVSGPAGESAQNQGVQSTAQNVQTAASEGQMRHNQLHAVLSDFFSQTRDIATAAIDATQRSEQQVLDANKPYAEDRSRMNAAVDTSQQQFGTTPR</sequence>
<evidence type="ECO:0000313" key="2">
    <source>
        <dbReference type="EMBL" id="KAK7199025.1"/>
    </source>
</evidence>
<reference evidence="2 3" key="1">
    <citation type="journal article" date="2021" name="MBio">
        <title>A New Model Trypanosomatid, Novymonas esmeraldas: Genomic Perception of Its 'Candidatus Pandoraea novymonadis' Endosymbiont.</title>
        <authorList>
            <person name="Zakharova A."/>
            <person name="Saura A."/>
            <person name="Butenko A."/>
            <person name="Podesvova L."/>
            <person name="Warmusova S."/>
            <person name="Kostygov A.Y."/>
            <person name="Nenarokova A."/>
            <person name="Lukes J."/>
            <person name="Opperdoes F.R."/>
            <person name="Yurchenko V."/>
        </authorList>
    </citation>
    <scope>NUCLEOTIDE SEQUENCE [LARGE SCALE GENOMIC DNA]</scope>
    <source>
        <strain evidence="2 3">E262AT.01</strain>
    </source>
</reference>
<evidence type="ECO:0008006" key="4">
    <source>
        <dbReference type="Google" id="ProtNLM"/>
    </source>
</evidence>
<gene>
    <name evidence="2" type="ORF">NESM_000870700</name>
</gene>
<evidence type="ECO:0000256" key="1">
    <source>
        <dbReference type="SAM" id="MobiDB-lite"/>
    </source>
</evidence>
<protein>
    <recommendedName>
        <fullName evidence="4">TIGR04197 family type VII secretion effector</fullName>
    </recommendedName>
</protein>
<proteinExistence type="predicted"/>
<feature type="region of interest" description="Disordered" evidence="1">
    <location>
        <begin position="1"/>
        <end position="50"/>
    </location>
</feature>
<dbReference type="AlphaFoldDB" id="A0AAW0F117"/>
<feature type="region of interest" description="Disordered" evidence="1">
    <location>
        <begin position="76"/>
        <end position="112"/>
    </location>
</feature>
<feature type="compositionally biased region" description="Polar residues" evidence="1">
    <location>
        <begin position="11"/>
        <end position="44"/>
    </location>
</feature>
<evidence type="ECO:0000313" key="3">
    <source>
        <dbReference type="Proteomes" id="UP001430356"/>
    </source>
</evidence>
<feature type="compositionally biased region" description="Polar residues" evidence="1">
    <location>
        <begin position="100"/>
        <end position="112"/>
    </location>
</feature>
<dbReference type="Proteomes" id="UP001430356">
    <property type="component" value="Unassembled WGS sequence"/>
</dbReference>
<accession>A0AAW0F117</accession>
<name>A0AAW0F117_9TRYP</name>
<keyword evidence="3" id="KW-1185">Reference proteome</keyword>
<organism evidence="2 3">
    <name type="scientific">Novymonas esmeraldas</name>
    <dbReference type="NCBI Taxonomy" id="1808958"/>
    <lineage>
        <taxon>Eukaryota</taxon>
        <taxon>Discoba</taxon>
        <taxon>Euglenozoa</taxon>
        <taxon>Kinetoplastea</taxon>
        <taxon>Metakinetoplastina</taxon>
        <taxon>Trypanosomatida</taxon>
        <taxon>Trypanosomatidae</taxon>
        <taxon>Novymonas</taxon>
    </lineage>
</organism>